<evidence type="ECO:0000256" key="9">
    <source>
        <dbReference type="ARBA" id="ARBA00022989"/>
    </source>
</evidence>
<dbReference type="InterPro" id="IPR045058">
    <property type="entry name" value="GIMA/IAN/Toc"/>
</dbReference>
<dbReference type="EMBL" id="LFYR01000079">
    <property type="protein sequence ID" value="KMZ76157.1"/>
    <property type="molecule type" value="Genomic_DNA"/>
</dbReference>
<feature type="binding site" evidence="15">
    <location>
        <begin position="68"/>
        <end position="73"/>
    </location>
    <ligand>
        <name>GTP</name>
        <dbReference type="ChEBI" id="CHEBI:37565"/>
    </ligand>
</feature>
<evidence type="ECO:0000259" key="17">
    <source>
        <dbReference type="PROSITE" id="PS51720"/>
    </source>
</evidence>
<comment type="similarity">
    <text evidence="13 14">Belongs to the TRAFAC class TrmE-Era-EngA-EngB-Septin-like GTPase superfamily. AIG1/Toc34/Toc159-like paraseptin GTPase family. TOC34 subfamily.</text>
</comment>
<evidence type="ECO:0000256" key="6">
    <source>
        <dbReference type="ARBA" id="ARBA00022801"/>
    </source>
</evidence>
<evidence type="ECO:0000313" key="19">
    <source>
        <dbReference type="Proteomes" id="UP000036987"/>
    </source>
</evidence>
<feature type="binding site" evidence="16">
    <location>
        <position position="53"/>
    </location>
    <ligand>
        <name>Mg(2+)</name>
        <dbReference type="ChEBI" id="CHEBI:18420"/>
    </ligand>
</feature>
<name>A0A0K9Q614_ZOSMR</name>
<dbReference type="EC" id="3.6.5.-" evidence="14"/>
<dbReference type="OMA" id="QPREWTG"/>
<dbReference type="PANTHER" id="PTHR10903:SF149">
    <property type="entry name" value="TRANSLOCASE OF CHLOROPLAST 33, CHLOROPLASTIC"/>
    <property type="match status" value="1"/>
</dbReference>
<keyword evidence="6 14" id="KW-0378">Hydrolase</keyword>
<keyword evidence="7 14" id="KW-1002">Plastid outer membrane</keyword>
<keyword evidence="4 14" id="KW-0812">Transmembrane</keyword>
<evidence type="ECO:0000256" key="12">
    <source>
        <dbReference type="ARBA" id="ARBA00024013"/>
    </source>
</evidence>
<keyword evidence="8 14" id="KW-0653">Protein transport</keyword>
<keyword evidence="11 14" id="KW-0472">Membrane</keyword>
<evidence type="ECO:0000256" key="3">
    <source>
        <dbReference type="ARBA" id="ARBA00022640"/>
    </source>
</evidence>
<keyword evidence="1 14" id="KW-0813">Transport</keyword>
<dbReference type="Proteomes" id="UP000036987">
    <property type="component" value="Unassembled WGS sequence"/>
</dbReference>
<dbReference type="PANTHER" id="PTHR10903">
    <property type="entry name" value="GTPASE, IMAP FAMILY MEMBER-RELATED"/>
    <property type="match status" value="1"/>
</dbReference>
<sequence>MSLSMQKARDWTGIRGFPNATQNKLHELLEKLKYDKVNTLTILVMGKGGVGKSSTVNSLLGERVTYVSAFQSEGLRPMIFPRVLAGFTLNVIDTPGLVEGGYVNEQSLDTIKRFLLDKTIDVLLYVDRFDSYRVDNLDRQIIKAITDTFGKKIWKRSVIGLTHAQLSPPDGLSYDDFLARRSETLMKVIRSGATIKNREIQDYDIPIALIENSGRCTTNDDLEKVLPNGICWIPNMMKTITEVISNGSKAIYVDQKLIDGPDPNLRGKIFIPYILAFQYFFVVKYIKGSIMGDIKKEKKPLWQLRDGF</sequence>
<dbReference type="PIRSF" id="PIRSF038134">
    <property type="entry name" value="Toc34"/>
    <property type="match status" value="1"/>
</dbReference>
<dbReference type="GO" id="GO:0003924">
    <property type="term" value="F:GTPase activity"/>
    <property type="evidence" value="ECO:0000318"/>
    <property type="project" value="GO_Central"/>
</dbReference>
<evidence type="ECO:0000256" key="14">
    <source>
        <dbReference type="PIRNR" id="PIRNR038134"/>
    </source>
</evidence>
<proteinExistence type="inferred from homology"/>
<comment type="function">
    <text evidence="14">GTPase involved in protein precursor import into chloroplasts. Seems to recognize chloroplast-destined precursor proteins and regulate their presentation to the translocation channel through GTP hydrolysis.</text>
</comment>
<evidence type="ECO:0000256" key="15">
    <source>
        <dbReference type="PIRSR" id="PIRSR038134-1"/>
    </source>
</evidence>
<comment type="subcellular location">
    <subcellularLocation>
        <location evidence="12 14">Plastid</location>
        <location evidence="12 14">Chloroplast outer membrane</location>
    </subcellularLocation>
</comment>
<keyword evidence="10 14" id="KW-0342">GTP-binding</keyword>
<protein>
    <recommendedName>
        <fullName evidence="14">Translocase of chloroplast</fullName>
        <ecNumber evidence="14">3.6.5.-</ecNumber>
    </recommendedName>
</protein>
<dbReference type="InterPro" id="IPR027417">
    <property type="entry name" value="P-loop_NTPase"/>
</dbReference>
<keyword evidence="5 14" id="KW-0547">Nucleotide-binding</keyword>
<evidence type="ECO:0000256" key="8">
    <source>
        <dbReference type="ARBA" id="ARBA00022927"/>
    </source>
</evidence>
<evidence type="ECO:0000256" key="7">
    <source>
        <dbReference type="ARBA" id="ARBA00022805"/>
    </source>
</evidence>
<feature type="binding site" evidence="15">
    <location>
        <begin position="211"/>
        <end position="212"/>
    </location>
    <ligand>
        <name>GTP</name>
        <dbReference type="ChEBI" id="CHEBI:37565"/>
    </ligand>
</feature>
<comment type="subunit">
    <text evidence="14">Homodimer.</text>
</comment>
<keyword evidence="3 14" id="KW-0934">Plastid</keyword>
<dbReference type="GO" id="GO:0046872">
    <property type="term" value="F:metal ion binding"/>
    <property type="evidence" value="ECO:0007669"/>
    <property type="project" value="UniProtKB-KW"/>
</dbReference>
<dbReference type="AlphaFoldDB" id="A0A0K9Q614"/>
<gene>
    <name evidence="18" type="ORF">ZOSMA_106G00630</name>
</gene>
<feature type="domain" description="AIG1-type G" evidence="17">
    <location>
        <begin position="37"/>
        <end position="261"/>
    </location>
</feature>
<evidence type="ECO:0000256" key="16">
    <source>
        <dbReference type="PIRSR" id="PIRSR038134-2"/>
    </source>
</evidence>
<dbReference type="InterPro" id="IPR005688">
    <property type="entry name" value="Toc34"/>
</dbReference>
<evidence type="ECO:0000256" key="5">
    <source>
        <dbReference type="ARBA" id="ARBA00022741"/>
    </source>
</evidence>
<dbReference type="InterPro" id="IPR006703">
    <property type="entry name" value="G_AIG1"/>
</dbReference>
<evidence type="ECO:0000256" key="11">
    <source>
        <dbReference type="ARBA" id="ARBA00023136"/>
    </source>
</evidence>
<evidence type="ECO:0000256" key="1">
    <source>
        <dbReference type="ARBA" id="ARBA00022448"/>
    </source>
</evidence>
<dbReference type="GO" id="GO:0015450">
    <property type="term" value="F:protein-transporting ATPase activity"/>
    <property type="evidence" value="ECO:0007669"/>
    <property type="project" value="InterPro"/>
</dbReference>
<reference evidence="19" key="1">
    <citation type="journal article" date="2016" name="Nature">
        <title>The genome of the seagrass Zostera marina reveals angiosperm adaptation to the sea.</title>
        <authorList>
            <person name="Olsen J.L."/>
            <person name="Rouze P."/>
            <person name="Verhelst B."/>
            <person name="Lin Y.-C."/>
            <person name="Bayer T."/>
            <person name="Collen J."/>
            <person name="Dattolo E."/>
            <person name="De Paoli E."/>
            <person name="Dittami S."/>
            <person name="Maumus F."/>
            <person name="Michel G."/>
            <person name="Kersting A."/>
            <person name="Lauritano C."/>
            <person name="Lohaus R."/>
            <person name="Toepel M."/>
            <person name="Tonon T."/>
            <person name="Vanneste K."/>
            <person name="Amirebrahimi M."/>
            <person name="Brakel J."/>
            <person name="Bostroem C."/>
            <person name="Chovatia M."/>
            <person name="Grimwood J."/>
            <person name="Jenkins J.W."/>
            <person name="Jueterbock A."/>
            <person name="Mraz A."/>
            <person name="Stam W.T."/>
            <person name="Tice H."/>
            <person name="Bornberg-Bauer E."/>
            <person name="Green P.J."/>
            <person name="Pearson G.A."/>
            <person name="Procaccini G."/>
            <person name="Duarte C.M."/>
            <person name="Schmutz J."/>
            <person name="Reusch T.B.H."/>
            <person name="Van de Peer Y."/>
        </authorList>
    </citation>
    <scope>NUCLEOTIDE SEQUENCE [LARGE SCALE GENOMIC DNA]</scope>
    <source>
        <strain evidence="19">cv. Finnish</strain>
    </source>
</reference>
<feature type="binding site" evidence="16">
    <location>
        <position position="71"/>
    </location>
    <ligand>
        <name>Mg(2+)</name>
        <dbReference type="ChEBI" id="CHEBI:18420"/>
    </ligand>
</feature>
<dbReference type="PROSITE" id="PS51720">
    <property type="entry name" value="G_AIG1"/>
    <property type="match status" value="1"/>
</dbReference>
<evidence type="ECO:0000313" key="18">
    <source>
        <dbReference type="EMBL" id="KMZ76157.1"/>
    </source>
</evidence>
<dbReference type="GO" id="GO:0005525">
    <property type="term" value="F:GTP binding"/>
    <property type="evidence" value="ECO:0007669"/>
    <property type="project" value="UniProtKB-UniRule"/>
</dbReference>
<keyword evidence="9" id="KW-1133">Transmembrane helix</keyword>
<dbReference type="CDD" id="cd01853">
    <property type="entry name" value="Toc34_like"/>
    <property type="match status" value="1"/>
</dbReference>
<dbReference type="GO" id="GO:0042802">
    <property type="term" value="F:identical protein binding"/>
    <property type="evidence" value="ECO:0007669"/>
    <property type="project" value="UniProtKB-ARBA"/>
</dbReference>
<keyword evidence="19" id="KW-1185">Reference proteome</keyword>
<dbReference type="SUPFAM" id="SSF52540">
    <property type="entry name" value="P-loop containing nucleoside triphosphate hydrolases"/>
    <property type="match status" value="1"/>
</dbReference>
<dbReference type="FunFam" id="3.40.50.300:FF:001070">
    <property type="entry name" value="Translocase of chloroplast"/>
    <property type="match status" value="1"/>
</dbReference>
<evidence type="ECO:0000256" key="10">
    <source>
        <dbReference type="ARBA" id="ARBA00023134"/>
    </source>
</evidence>
<organism evidence="18 19">
    <name type="scientific">Zostera marina</name>
    <name type="common">Eelgrass</name>
    <dbReference type="NCBI Taxonomy" id="29655"/>
    <lineage>
        <taxon>Eukaryota</taxon>
        <taxon>Viridiplantae</taxon>
        <taxon>Streptophyta</taxon>
        <taxon>Embryophyta</taxon>
        <taxon>Tracheophyta</taxon>
        <taxon>Spermatophyta</taxon>
        <taxon>Magnoliopsida</taxon>
        <taxon>Liliopsida</taxon>
        <taxon>Zosteraceae</taxon>
        <taxon>Zostera</taxon>
    </lineage>
</organism>
<dbReference type="GO" id="GO:0006886">
    <property type="term" value="P:intracellular protein transport"/>
    <property type="evidence" value="ECO:0007669"/>
    <property type="project" value="UniProtKB-UniRule"/>
</dbReference>
<evidence type="ECO:0000256" key="13">
    <source>
        <dbReference type="ARBA" id="ARBA00060807"/>
    </source>
</evidence>
<feature type="binding site" evidence="15">
    <location>
        <position position="163"/>
    </location>
    <ligand>
        <name>GTP</name>
        <dbReference type="ChEBI" id="CHEBI:37565"/>
    </ligand>
</feature>
<dbReference type="Gene3D" id="3.40.50.300">
    <property type="entry name" value="P-loop containing nucleotide triphosphate hydrolases"/>
    <property type="match status" value="1"/>
</dbReference>
<keyword evidence="16" id="KW-0479">Metal-binding</keyword>
<dbReference type="GO" id="GO:0009707">
    <property type="term" value="C:chloroplast outer membrane"/>
    <property type="evidence" value="ECO:0007669"/>
    <property type="project" value="UniProtKB-SubCell"/>
</dbReference>
<keyword evidence="2 14" id="KW-0150">Chloroplast</keyword>
<comment type="caution">
    <text evidence="18">The sequence shown here is derived from an EMBL/GenBank/DDBJ whole genome shotgun (WGS) entry which is preliminary data.</text>
</comment>
<dbReference type="NCBIfam" id="TIGR00991">
    <property type="entry name" value="3a0901s02IAP34"/>
    <property type="match status" value="1"/>
</dbReference>
<evidence type="ECO:0000256" key="4">
    <source>
        <dbReference type="ARBA" id="ARBA00022692"/>
    </source>
</evidence>
<accession>A0A0K9Q614</accession>
<dbReference type="STRING" id="29655.A0A0K9Q614"/>
<evidence type="ECO:0000256" key="2">
    <source>
        <dbReference type="ARBA" id="ARBA00022528"/>
    </source>
</evidence>
<feature type="binding site" evidence="15">
    <location>
        <begin position="49"/>
        <end position="54"/>
    </location>
    <ligand>
        <name>GTP</name>
        <dbReference type="ChEBI" id="CHEBI:37565"/>
    </ligand>
</feature>
<keyword evidence="16" id="KW-0460">Magnesium</keyword>
<dbReference type="Pfam" id="PF04548">
    <property type="entry name" value="AIG1"/>
    <property type="match status" value="1"/>
</dbReference>
<dbReference type="OrthoDB" id="8954335at2759"/>